<dbReference type="InterPro" id="IPR008962">
    <property type="entry name" value="PapD-like_sf"/>
</dbReference>
<feature type="signal peptide" evidence="8">
    <location>
        <begin position="1"/>
        <end position="21"/>
    </location>
</feature>
<comment type="subcellular location">
    <subcellularLocation>
        <location evidence="1 7">Periplasm</location>
    </subcellularLocation>
</comment>
<comment type="similarity">
    <text evidence="2 7">Belongs to the periplasmic pilus chaperone family.</text>
</comment>
<dbReference type="PROSITE" id="PS00635">
    <property type="entry name" value="PILI_CHAPERONE"/>
    <property type="match status" value="1"/>
</dbReference>
<protein>
    <submittedName>
        <fullName evidence="11">FimC family chaperone</fullName>
    </submittedName>
</protein>
<comment type="caution">
    <text evidence="11">The sequence shown here is derived from an EMBL/GenBank/DDBJ whole genome shotgun (WGS) entry which is preliminary data.</text>
</comment>
<evidence type="ECO:0000256" key="6">
    <source>
        <dbReference type="ARBA" id="ARBA00023186"/>
    </source>
</evidence>
<dbReference type="GO" id="GO:0071555">
    <property type="term" value="P:cell wall organization"/>
    <property type="evidence" value="ECO:0007669"/>
    <property type="project" value="InterPro"/>
</dbReference>
<evidence type="ECO:0000256" key="3">
    <source>
        <dbReference type="ARBA" id="ARBA00022558"/>
    </source>
</evidence>
<dbReference type="InterPro" id="IPR050643">
    <property type="entry name" value="Periplasmic_pilus_chap"/>
</dbReference>
<dbReference type="PRINTS" id="PR00969">
    <property type="entry name" value="CHAPERONPILI"/>
</dbReference>
<keyword evidence="5" id="KW-0574">Periplasm</keyword>
<dbReference type="PANTHER" id="PTHR30251:SF11">
    <property type="entry name" value="CHAPERONE PROTEIN FIMC-RELATED"/>
    <property type="match status" value="1"/>
</dbReference>
<evidence type="ECO:0000256" key="7">
    <source>
        <dbReference type="RuleBase" id="RU003918"/>
    </source>
</evidence>
<dbReference type="RefSeq" id="WP_064544656.1">
    <property type="nucleotide sequence ID" value="NZ_LXEU01000042.1"/>
</dbReference>
<feature type="domain" description="Pili assembly chaperone N-terminal" evidence="9">
    <location>
        <begin position="23"/>
        <end position="141"/>
    </location>
</feature>
<evidence type="ECO:0000256" key="4">
    <source>
        <dbReference type="ARBA" id="ARBA00022729"/>
    </source>
</evidence>
<name>A0A1B7K0T6_9ENTR</name>
<dbReference type="InterPro" id="IPR036316">
    <property type="entry name" value="Pili_assmbl_chap_C_dom_sf"/>
</dbReference>
<dbReference type="GO" id="GO:0030288">
    <property type="term" value="C:outer membrane-bounded periplasmic space"/>
    <property type="evidence" value="ECO:0007669"/>
    <property type="project" value="InterPro"/>
</dbReference>
<dbReference type="AlphaFoldDB" id="A0A1B7K0T6"/>
<feature type="domain" description="Pili assembly chaperone C-terminal" evidence="10">
    <location>
        <begin position="163"/>
        <end position="219"/>
    </location>
</feature>
<evidence type="ECO:0000313" key="11">
    <source>
        <dbReference type="EMBL" id="OAT53760.1"/>
    </source>
</evidence>
<organism evidence="11 12">
    <name type="scientific">Kluyvera georgiana ATCC 51603</name>
    <dbReference type="NCBI Taxonomy" id="1354264"/>
    <lineage>
        <taxon>Bacteria</taxon>
        <taxon>Pseudomonadati</taxon>
        <taxon>Pseudomonadota</taxon>
        <taxon>Gammaproteobacteria</taxon>
        <taxon>Enterobacterales</taxon>
        <taxon>Enterobacteriaceae</taxon>
        <taxon>Kluyvera</taxon>
    </lineage>
</organism>
<evidence type="ECO:0000313" key="12">
    <source>
        <dbReference type="Proteomes" id="UP000078386"/>
    </source>
</evidence>
<dbReference type="EMBL" id="LXEU01000042">
    <property type="protein sequence ID" value="OAT53760.1"/>
    <property type="molecule type" value="Genomic_DNA"/>
</dbReference>
<dbReference type="Proteomes" id="UP000078386">
    <property type="component" value="Unassembled WGS sequence"/>
</dbReference>
<dbReference type="Gene3D" id="2.60.40.10">
    <property type="entry name" value="Immunoglobulins"/>
    <property type="match status" value="2"/>
</dbReference>
<dbReference type="InterPro" id="IPR016147">
    <property type="entry name" value="Pili_assmbl_chaperone_N"/>
</dbReference>
<evidence type="ECO:0000256" key="5">
    <source>
        <dbReference type="ARBA" id="ARBA00022764"/>
    </source>
</evidence>
<dbReference type="PANTHER" id="PTHR30251">
    <property type="entry name" value="PILUS ASSEMBLY CHAPERONE"/>
    <property type="match status" value="1"/>
</dbReference>
<keyword evidence="12" id="KW-1185">Reference proteome</keyword>
<reference evidence="11 12" key="1">
    <citation type="submission" date="2016-04" db="EMBL/GenBank/DDBJ databases">
        <title>ATOL: Assembling a taxonomically balanced genome-scale reconstruction of the evolutionary history of the Enterobacteriaceae.</title>
        <authorList>
            <person name="Plunkett G.III."/>
            <person name="Neeno-Eckwall E.C."/>
            <person name="Glasner J.D."/>
            <person name="Perna N.T."/>
        </authorList>
    </citation>
    <scope>NUCLEOTIDE SEQUENCE [LARGE SCALE GENOMIC DNA]</scope>
    <source>
        <strain evidence="11 12">ATCC 51603</strain>
    </source>
</reference>
<evidence type="ECO:0000256" key="8">
    <source>
        <dbReference type="SAM" id="SignalP"/>
    </source>
</evidence>
<keyword evidence="6 7" id="KW-0143">Chaperone</keyword>
<evidence type="ECO:0000259" key="10">
    <source>
        <dbReference type="Pfam" id="PF02753"/>
    </source>
</evidence>
<proteinExistence type="inferred from homology"/>
<evidence type="ECO:0000256" key="1">
    <source>
        <dbReference type="ARBA" id="ARBA00004418"/>
    </source>
</evidence>
<accession>A0A1B7K0T6</accession>
<gene>
    <name evidence="11" type="ORF">M989_01885</name>
</gene>
<dbReference type="PROSITE" id="PS51257">
    <property type="entry name" value="PROKAR_LIPOPROTEIN"/>
    <property type="match status" value="1"/>
</dbReference>
<dbReference type="FunFam" id="2.60.40.10:FF:000458">
    <property type="entry name" value="Molecular chaperone FimC"/>
    <property type="match status" value="1"/>
</dbReference>
<dbReference type="SUPFAM" id="SSF49354">
    <property type="entry name" value="PapD-like"/>
    <property type="match status" value="1"/>
</dbReference>
<dbReference type="Pfam" id="PF00345">
    <property type="entry name" value="PapD_N"/>
    <property type="match status" value="1"/>
</dbReference>
<sequence length="231" mass="25982">MRIFVLAVALSPIFYSCICTAAGVQVGRTRIIFDANKKEVALALTNTDEQLPWLIQSWTDIGDEKTRGPFIVTPPLFRLDGKKEQSLRITWNGTPLPEDKESLFYMNVRTIPATAKEDESKNMLRLIYKTRIKLFWRPKQINGTPAESCEKLQFSRSGNVLKVTNKNAFYTVFDSLHLGAVALKQADMVAPFSDASFTLNTPSFANLVTWRCISDYGSPSQQYSASVNQRG</sequence>
<dbReference type="InterPro" id="IPR013783">
    <property type="entry name" value="Ig-like_fold"/>
</dbReference>
<dbReference type="SUPFAM" id="SSF49584">
    <property type="entry name" value="Periplasmic chaperone C-domain"/>
    <property type="match status" value="1"/>
</dbReference>
<keyword evidence="4 8" id="KW-0732">Signal</keyword>
<dbReference type="Pfam" id="PF02753">
    <property type="entry name" value="PapD_C"/>
    <property type="match status" value="1"/>
</dbReference>
<dbReference type="InterPro" id="IPR018046">
    <property type="entry name" value="Pili_assmbl_chaperone_CS"/>
</dbReference>
<dbReference type="InterPro" id="IPR001829">
    <property type="entry name" value="Pili_assmbl_chaperone_bac"/>
</dbReference>
<dbReference type="PATRIC" id="fig|1354264.4.peg.1960"/>
<keyword evidence="3" id="KW-1029">Fimbrium biogenesis</keyword>
<evidence type="ECO:0000259" key="9">
    <source>
        <dbReference type="Pfam" id="PF00345"/>
    </source>
</evidence>
<feature type="chain" id="PRO_5008595761" evidence="8">
    <location>
        <begin position="22"/>
        <end position="231"/>
    </location>
</feature>
<dbReference type="InterPro" id="IPR016148">
    <property type="entry name" value="Pili_assmbl_chaperone_C"/>
</dbReference>
<evidence type="ECO:0000256" key="2">
    <source>
        <dbReference type="ARBA" id="ARBA00007399"/>
    </source>
</evidence>